<dbReference type="PRINTS" id="PR00313">
    <property type="entry name" value="CABNDNGRPT"/>
</dbReference>
<dbReference type="PANTHER" id="PTHR38340:SF1">
    <property type="entry name" value="S-LAYER PROTEIN"/>
    <property type="match status" value="1"/>
</dbReference>
<evidence type="ECO:0008006" key="5">
    <source>
        <dbReference type="Google" id="ProtNLM"/>
    </source>
</evidence>
<dbReference type="AlphaFoldDB" id="A0A9E6RBR3"/>
<name>A0A9E6RBR3_9HYPH</name>
<dbReference type="RefSeq" id="WP_261405224.1">
    <property type="nucleotide sequence ID" value="NZ_CP081869.1"/>
</dbReference>
<evidence type="ECO:0000313" key="3">
    <source>
        <dbReference type="EMBL" id="QZO01874.1"/>
    </source>
</evidence>
<dbReference type="Proteomes" id="UP000825701">
    <property type="component" value="Chromosome"/>
</dbReference>
<dbReference type="GO" id="GO:0005576">
    <property type="term" value="C:extracellular region"/>
    <property type="evidence" value="ECO:0007669"/>
    <property type="project" value="UniProtKB-SubCell"/>
</dbReference>
<gene>
    <name evidence="3" type="ORF">K6K41_11320</name>
</gene>
<dbReference type="InterPro" id="IPR010495">
    <property type="entry name" value="HasA_haem-bd"/>
</dbReference>
<dbReference type="GO" id="GO:0005509">
    <property type="term" value="F:calcium ion binding"/>
    <property type="evidence" value="ECO:0007669"/>
    <property type="project" value="InterPro"/>
</dbReference>
<dbReference type="InterPro" id="IPR050557">
    <property type="entry name" value="RTX_toxin/Mannuronan_C5-epim"/>
</dbReference>
<dbReference type="PANTHER" id="PTHR38340">
    <property type="entry name" value="S-LAYER PROTEIN"/>
    <property type="match status" value="1"/>
</dbReference>
<dbReference type="SUPFAM" id="SSF51120">
    <property type="entry name" value="beta-Roll"/>
    <property type="match status" value="1"/>
</dbReference>
<proteinExistence type="predicted"/>
<dbReference type="EMBL" id="CP081869">
    <property type="protein sequence ID" value="QZO01874.1"/>
    <property type="molecule type" value="Genomic_DNA"/>
</dbReference>
<accession>A0A9E6RBR3</accession>
<reference evidence="3" key="1">
    <citation type="submission" date="2021-08" db="EMBL/GenBank/DDBJ databases">
        <authorList>
            <person name="Zhang H."/>
            <person name="Xu M."/>
            <person name="Yu Z."/>
            <person name="Yang L."/>
            <person name="Cai Y."/>
        </authorList>
    </citation>
    <scope>NUCLEOTIDE SEQUENCE</scope>
    <source>
        <strain evidence="3">CHL1</strain>
    </source>
</reference>
<evidence type="ECO:0000313" key="4">
    <source>
        <dbReference type="Proteomes" id="UP000825701"/>
    </source>
</evidence>
<dbReference type="InterPro" id="IPR011049">
    <property type="entry name" value="Serralysin-like_metalloprot_C"/>
</dbReference>
<dbReference type="KEGG" id="cmet:K6K41_11320"/>
<comment type="subcellular location">
    <subcellularLocation>
        <location evidence="1">Secreted</location>
    </subcellularLocation>
</comment>
<protein>
    <recommendedName>
        <fullName evidence="5">Hemolysin type calcium-binding protein</fullName>
    </recommendedName>
</protein>
<dbReference type="InterPro" id="IPR001343">
    <property type="entry name" value="Hemolysn_Ca-bd"/>
</dbReference>
<keyword evidence="4" id="KW-1185">Reference proteome</keyword>
<evidence type="ECO:0000256" key="2">
    <source>
        <dbReference type="ARBA" id="ARBA00022525"/>
    </source>
</evidence>
<dbReference type="InterPro" id="IPR018511">
    <property type="entry name" value="Hemolysin-typ_Ca-bd_CS"/>
</dbReference>
<dbReference type="PROSITE" id="PS00330">
    <property type="entry name" value="HEMOLYSIN_CALCIUM"/>
    <property type="match status" value="3"/>
</dbReference>
<evidence type="ECO:0000256" key="1">
    <source>
        <dbReference type="ARBA" id="ARBA00004613"/>
    </source>
</evidence>
<keyword evidence="2" id="KW-0964">Secreted</keyword>
<sequence length="275" mass="27889">MAIDIKVSGGVDFNAYLADFAANFEAAGRGAFSDGLSGDEYALWSGEGSAPPIADGQAFIIGSGDAGDLAYDFLTHTVGGTIDSLDFGTGVTDLGGGDFDTDSDLLLSGLDLESVGGDGIVNKLVLDLMGGNTDVLLSLLKSADLNFEGSGKADAFKGFKGDDVIDGGKGADVLNGGKGSDELIGGKGADVLTGGKGADTFTFDAKQGHDVITDFGNGKDVISFVGGQFDDFQDMLDSASVNGDGDVVIELGSKHSITLEGVGLEDLHQGDFLFA</sequence>
<organism evidence="3 4">
    <name type="scientific">Chenggangzhangella methanolivorans</name>
    <dbReference type="NCBI Taxonomy" id="1437009"/>
    <lineage>
        <taxon>Bacteria</taxon>
        <taxon>Pseudomonadati</taxon>
        <taxon>Pseudomonadota</taxon>
        <taxon>Alphaproteobacteria</taxon>
        <taxon>Hyphomicrobiales</taxon>
        <taxon>Methylopilaceae</taxon>
        <taxon>Chenggangzhangella</taxon>
    </lineage>
</organism>
<dbReference type="Pfam" id="PF06438">
    <property type="entry name" value="HasA"/>
    <property type="match status" value="1"/>
</dbReference>
<dbReference type="Gene3D" id="3.30.1500.10">
    <property type="entry name" value="Haem-binding HasA"/>
    <property type="match status" value="1"/>
</dbReference>
<dbReference type="InterPro" id="IPR036912">
    <property type="entry name" value="HasA_haem-bd_sf"/>
</dbReference>
<dbReference type="Pfam" id="PF00353">
    <property type="entry name" value="HemolysinCabind"/>
    <property type="match status" value="1"/>
</dbReference>